<name>A0A7R9HPT6_9NEOP</name>
<sequence length="433" mass="47103">MLALACPATQPVVYVGRQHTGTSIILALACPASQPVVCVCRQHSGTSVSCYTTSGVCLSPARRRAGASGATVDVKAAGGRETTSFTKRCRRGNAPSPLLPSRGQPLLRHMVLTERRLGTTGPVDRGVGGEFSTRLSLCVSKCRREHQFEKPNRSLKKNEECVCVLMPLDEYCVRALSQTPQRVEGRTSCRTGWKAWPAGQELQKNLQTLKIEPSTSRSVAKNFDPKIPEAALMKEGVGGGRKVPYRISTDHDLGVPSHHLRPHPRNVMSSYMTVFIDDGPRELDSVVPVATSGCLARCGLVPRSSSKSGDNCHPLGTPLVLLATTFTLLAHHWSSWRQLLPSWRATGPAGDNFHPLGAPLVLLAGDNFHPLGAPLVLLATTFTRLLHHWSCWRQLSPAWRATGTAGDNFHPLGASLVQLATTFTLLARHWSFW</sequence>
<proteinExistence type="predicted"/>
<organism evidence="1">
    <name type="scientific">Timema monikensis</name>
    <dbReference type="NCBI Taxonomy" id="170555"/>
    <lineage>
        <taxon>Eukaryota</taxon>
        <taxon>Metazoa</taxon>
        <taxon>Ecdysozoa</taxon>
        <taxon>Arthropoda</taxon>
        <taxon>Hexapoda</taxon>
        <taxon>Insecta</taxon>
        <taxon>Pterygota</taxon>
        <taxon>Neoptera</taxon>
        <taxon>Polyneoptera</taxon>
        <taxon>Phasmatodea</taxon>
        <taxon>Timematodea</taxon>
        <taxon>Timematoidea</taxon>
        <taxon>Timematidae</taxon>
        <taxon>Timema</taxon>
    </lineage>
</organism>
<gene>
    <name evidence="1" type="ORF">TMSB3V08_LOCUS4882</name>
</gene>
<dbReference type="AlphaFoldDB" id="A0A7R9HPT6"/>
<dbReference type="EMBL" id="OB793623">
    <property type="protein sequence ID" value="CAD7428065.1"/>
    <property type="molecule type" value="Genomic_DNA"/>
</dbReference>
<evidence type="ECO:0000313" key="1">
    <source>
        <dbReference type="EMBL" id="CAD7428065.1"/>
    </source>
</evidence>
<protein>
    <submittedName>
        <fullName evidence="1">Uncharacterized protein</fullName>
    </submittedName>
</protein>
<reference evidence="1" key="1">
    <citation type="submission" date="2020-11" db="EMBL/GenBank/DDBJ databases">
        <authorList>
            <person name="Tran Van P."/>
        </authorList>
    </citation>
    <scope>NUCLEOTIDE SEQUENCE</scope>
</reference>
<accession>A0A7R9HPT6</accession>